<dbReference type="InterPro" id="IPR050782">
    <property type="entry name" value="PP1_regulatory_subunit_3"/>
</dbReference>
<sequence length="312" mass="35456">MCSIAMPAELLLGHSPTSVYGHHLLYSPLVQQVTPISGRSVPPRIRPCLSTGSINIPNGIRESNDRNNNSKQKKRVVFADDRGRPLTQVRVMSEPSNMPPLWKSAQLLSVTKDLHAEAISTPWEALFQQPASDYLAFRRKLDIDAVSLENVIIREFEQNIIGTVKVKNLAYDKQVIVRTSSDDWNTHEDVYCTFVEQPGNGPLVALVLYDTFKFKITLPIKSDKIEFCVKYKIGNEEYWDNNESKNYVLKKRKITPTKPDPISMNIMGANGLINGQRNNNSVMRTLEATHANLLTWSEFASWQHLNNDTPYW</sequence>
<dbReference type="PANTHER" id="PTHR12307:SF48">
    <property type="entry name" value="PROTEIN PHOSPHATASE 1 REGULATORY SUBUNIT"/>
    <property type="match status" value="1"/>
</dbReference>
<dbReference type="Proteomes" id="UP000639338">
    <property type="component" value="Unassembled WGS sequence"/>
</dbReference>
<dbReference type="PANTHER" id="PTHR12307">
    <property type="entry name" value="PROTEIN PHOSPHATASE 1 REGULATORY SUBUNIT"/>
    <property type="match status" value="1"/>
</dbReference>
<reference evidence="2 3" key="1">
    <citation type="submission" date="2020-08" db="EMBL/GenBank/DDBJ databases">
        <title>Aphidius gifuensis genome sequencing and assembly.</title>
        <authorList>
            <person name="Du Z."/>
        </authorList>
    </citation>
    <scope>NUCLEOTIDE SEQUENCE [LARGE SCALE GENOMIC DNA]</scope>
    <source>
        <strain evidence="2">YNYX2018</strain>
        <tissue evidence="2">Adults</tissue>
    </source>
</reference>
<evidence type="ECO:0000313" key="3">
    <source>
        <dbReference type="Proteomes" id="UP000639338"/>
    </source>
</evidence>
<feature type="domain" description="CBM21" evidence="1">
    <location>
        <begin position="138"/>
        <end position="250"/>
    </location>
</feature>
<protein>
    <recommendedName>
        <fullName evidence="1">CBM21 domain-containing protein</fullName>
    </recommendedName>
</protein>
<dbReference type="EMBL" id="JACMRX010000001">
    <property type="protein sequence ID" value="KAF7997871.1"/>
    <property type="molecule type" value="Genomic_DNA"/>
</dbReference>
<comment type="caution">
    <text evidence="2">The sequence shown here is derived from an EMBL/GenBank/DDBJ whole genome shotgun (WGS) entry which is preliminary data.</text>
</comment>
<proteinExistence type="predicted"/>
<dbReference type="InterPro" id="IPR038175">
    <property type="entry name" value="CBM21_dom_sf"/>
</dbReference>
<gene>
    <name evidence="2" type="ORF">HCN44_009269</name>
</gene>
<dbReference type="InterPro" id="IPR005036">
    <property type="entry name" value="CBM21_dom"/>
</dbReference>
<accession>A0A834Y3C1</accession>
<evidence type="ECO:0000313" key="2">
    <source>
        <dbReference type="EMBL" id="KAF7997871.1"/>
    </source>
</evidence>
<organism evidence="2 3">
    <name type="scientific">Aphidius gifuensis</name>
    <name type="common">Parasitoid wasp</name>
    <dbReference type="NCBI Taxonomy" id="684658"/>
    <lineage>
        <taxon>Eukaryota</taxon>
        <taxon>Metazoa</taxon>
        <taxon>Ecdysozoa</taxon>
        <taxon>Arthropoda</taxon>
        <taxon>Hexapoda</taxon>
        <taxon>Insecta</taxon>
        <taxon>Pterygota</taxon>
        <taxon>Neoptera</taxon>
        <taxon>Endopterygota</taxon>
        <taxon>Hymenoptera</taxon>
        <taxon>Apocrita</taxon>
        <taxon>Ichneumonoidea</taxon>
        <taxon>Braconidae</taxon>
        <taxon>Aphidiinae</taxon>
        <taxon>Aphidius</taxon>
    </lineage>
</organism>
<dbReference type="Pfam" id="PF03370">
    <property type="entry name" value="CBM_21"/>
    <property type="match status" value="1"/>
</dbReference>
<dbReference type="PROSITE" id="PS51159">
    <property type="entry name" value="CBM21"/>
    <property type="match status" value="1"/>
</dbReference>
<keyword evidence="3" id="KW-1185">Reference proteome</keyword>
<dbReference type="GO" id="GO:2001069">
    <property type="term" value="F:glycogen binding"/>
    <property type="evidence" value="ECO:0007669"/>
    <property type="project" value="TreeGrafter"/>
</dbReference>
<dbReference type="OrthoDB" id="1881at2759"/>
<dbReference type="Gene3D" id="2.60.40.2440">
    <property type="entry name" value="Carbohydrate binding type-21 domain"/>
    <property type="match status" value="1"/>
</dbReference>
<name>A0A834Y3C1_APHGI</name>
<dbReference type="GO" id="GO:0008157">
    <property type="term" value="F:protein phosphatase 1 binding"/>
    <property type="evidence" value="ECO:0007669"/>
    <property type="project" value="TreeGrafter"/>
</dbReference>
<dbReference type="AlphaFoldDB" id="A0A834Y3C1"/>
<evidence type="ECO:0000259" key="1">
    <source>
        <dbReference type="PROSITE" id="PS51159"/>
    </source>
</evidence>
<dbReference type="GO" id="GO:0000164">
    <property type="term" value="C:protein phosphatase type 1 complex"/>
    <property type="evidence" value="ECO:0007669"/>
    <property type="project" value="TreeGrafter"/>
</dbReference>
<dbReference type="GO" id="GO:0005979">
    <property type="term" value="P:regulation of glycogen biosynthetic process"/>
    <property type="evidence" value="ECO:0007669"/>
    <property type="project" value="TreeGrafter"/>
</dbReference>